<protein>
    <submittedName>
        <fullName evidence="1">Uncharacterized protein</fullName>
    </submittedName>
</protein>
<comment type="caution">
    <text evidence="1">The sequence shown here is derived from an EMBL/GenBank/DDBJ whole genome shotgun (WGS) entry which is preliminary data.</text>
</comment>
<reference evidence="1 2" key="1">
    <citation type="journal article" date="2023" name="bioRxiv">
        <title>An intranuclear bacterial parasite of deep-sea mussels expresses apoptosis inhibitors acquired from its host.</title>
        <authorList>
            <person name="Gonzalez Porras M.A."/>
            <person name="Assie A."/>
            <person name="Tietjen M."/>
            <person name="Violette M."/>
            <person name="Kleiner M."/>
            <person name="Gruber-Vodicka H."/>
            <person name="Dubilier N."/>
            <person name="Leisch N."/>
        </authorList>
    </citation>
    <scope>NUCLEOTIDE SEQUENCE [LARGE SCALE GENOMIC DNA]</scope>
    <source>
        <strain evidence="1">IAP13</strain>
    </source>
</reference>
<proteinExistence type="predicted"/>
<sequence>MEALRSLPRRFASNYRFYCCFINASMNGKIIDDLLVTVMVIINVPTRASGSFVGFPSLSLPEPDCAAFIGMD</sequence>
<dbReference type="Proteomes" id="UP001178148">
    <property type="component" value="Unassembled WGS sequence"/>
</dbReference>
<evidence type="ECO:0000313" key="1">
    <source>
        <dbReference type="EMBL" id="MDP0589544.1"/>
    </source>
</evidence>
<gene>
    <name evidence="1" type="ORF">QS748_10285</name>
</gene>
<evidence type="ECO:0000313" key="2">
    <source>
        <dbReference type="Proteomes" id="UP001178148"/>
    </source>
</evidence>
<organism evidence="1 2">
    <name type="scientific">Candidatus Endonucleibacter bathymodioli</name>
    <dbReference type="NCBI Taxonomy" id="539814"/>
    <lineage>
        <taxon>Bacteria</taxon>
        <taxon>Pseudomonadati</taxon>
        <taxon>Pseudomonadota</taxon>
        <taxon>Gammaproteobacteria</taxon>
        <taxon>Oceanospirillales</taxon>
        <taxon>Endozoicomonadaceae</taxon>
        <taxon>Candidatus Endonucleibacter</taxon>
    </lineage>
</organism>
<dbReference type="EMBL" id="JASXSV010000016">
    <property type="protein sequence ID" value="MDP0589544.1"/>
    <property type="molecule type" value="Genomic_DNA"/>
</dbReference>
<name>A0AA90STH6_9GAMM</name>
<accession>A0AA90STH6</accession>
<keyword evidence="2" id="KW-1185">Reference proteome</keyword>
<dbReference type="AlphaFoldDB" id="A0AA90STH6"/>